<dbReference type="Proteomes" id="UP000658382">
    <property type="component" value="Unassembled WGS sequence"/>
</dbReference>
<keyword evidence="1" id="KW-0472">Membrane</keyword>
<reference evidence="2" key="2">
    <citation type="submission" date="2020-09" db="EMBL/GenBank/DDBJ databases">
        <authorList>
            <person name="Sun Q."/>
            <person name="Ohkuma M."/>
        </authorList>
    </citation>
    <scope>NUCLEOTIDE SEQUENCE</scope>
    <source>
        <strain evidence="2">JCM 12580</strain>
    </source>
</reference>
<reference evidence="2" key="1">
    <citation type="journal article" date="2014" name="Int. J. Syst. Evol. Microbiol.">
        <title>Complete genome sequence of Corynebacterium casei LMG S-19264T (=DSM 44701T), isolated from a smear-ripened cheese.</title>
        <authorList>
            <consortium name="US DOE Joint Genome Institute (JGI-PGF)"/>
            <person name="Walter F."/>
            <person name="Albersmeier A."/>
            <person name="Kalinowski J."/>
            <person name="Ruckert C."/>
        </authorList>
    </citation>
    <scope>NUCLEOTIDE SEQUENCE</scope>
    <source>
        <strain evidence="2">JCM 12580</strain>
    </source>
</reference>
<keyword evidence="1" id="KW-0812">Transmembrane</keyword>
<evidence type="ECO:0000313" key="2">
    <source>
        <dbReference type="EMBL" id="GGJ89067.1"/>
    </source>
</evidence>
<dbReference type="SUPFAM" id="SSF63829">
    <property type="entry name" value="Calcium-dependent phosphotriesterase"/>
    <property type="match status" value="1"/>
</dbReference>
<protein>
    <submittedName>
        <fullName evidence="2">Uncharacterized protein</fullName>
    </submittedName>
</protein>
<evidence type="ECO:0000256" key="1">
    <source>
        <dbReference type="SAM" id="Phobius"/>
    </source>
</evidence>
<evidence type="ECO:0000313" key="3">
    <source>
        <dbReference type="Proteomes" id="UP000658382"/>
    </source>
</evidence>
<feature type="transmembrane region" description="Helical" evidence="1">
    <location>
        <begin position="5"/>
        <end position="23"/>
    </location>
</feature>
<comment type="caution">
    <text evidence="2">The sequence shown here is derived from an EMBL/GenBank/DDBJ whole genome shotgun (WGS) entry which is preliminary data.</text>
</comment>
<dbReference type="RefSeq" id="WP_188631949.1">
    <property type="nucleotide sequence ID" value="NZ_BMNQ01000007.1"/>
</dbReference>
<dbReference type="AlphaFoldDB" id="A0A917UVW2"/>
<keyword evidence="1" id="KW-1133">Transmembrane helix</keyword>
<gene>
    <name evidence="2" type="ORF">GCM10007063_09640</name>
</gene>
<keyword evidence="3" id="KW-1185">Reference proteome</keyword>
<sequence length="394" mass="44765">MKRYLYLVAVASIIVLTFSAYYIQQTITSGSYPEIVIEKVSGNEDKVEDLMISGSYRLGFGMGDNVKVDIDETVYSSEQPFPQRFGNRIYGDNTNRLQDRYRRFMRGKSGSVRSFLETDNVVAYANVIGQSLDASNQDMTFDMAVLNKQTEESTSFTVPVPDKEAYSQVTVEDVQMIDNELYVITQNIKVTGANSKRIYRFNFNEQNMTGEDVITSYEDQKAEAVHTRIRKMGVPDETKAQEYVVFFKEHSVIGQGTDTAREITESGKEYIAYKLKTNEKKQLELPKSLSVENMLIYKHGKLYMRDGHNLLQYDITKGETEKEMQLPEQGSGFPTPVAISDDTIYVLTANEQSNISQISVFDLTSGDLLYNGKIKPEKPLERNVTLQLYDLSIS</sequence>
<dbReference type="EMBL" id="BMNQ01000007">
    <property type="protein sequence ID" value="GGJ89067.1"/>
    <property type="molecule type" value="Genomic_DNA"/>
</dbReference>
<accession>A0A917UVW2</accession>
<organism evidence="2 3">
    <name type="scientific">Lentibacillus kapialis</name>
    <dbReference type="NCBI Taxonomy" id="340214"/>
    <lineage>
        <taxon>Bacteria</taxon>
        <taxon>Bacillati</taxon>
        <taxon>Bacillota</taxon>
        <taxon>Bacilli</taxon>
        <taxon>Bacillales</taxon>
        <taxon>Bacillaceae</taxon>
        <taxon>Lentibacillus</taxon>
    </lineage>
</organism>
<name>A0A917UVW2_9BACI</name>
<proteinExistence type="predicted"/>